<evidence type="ECO:0000313" key="1">
    <source>
        <dbReference type="EMBL" id="MCI37005.1"/>
    </source>
</evidence>
<accession>A0A392RN73</accession>
<sequence>MPWDMKTGDATSKPKPA</sequence>
<evidence type="ECO:0000313" key="2">
    <source>
        <dbReference type="Proteomes" id="UP000265520"/>
    </source>
</evidence>
<feature type="non-terminal residue" evidence="1">
    <location>
        <position position="17"/>
    </location>
</feature>
<dbReference type="EMBL" id="LXQA010239684">
    <property type="protein sequence ID" value="MCI37005.1"/>
    <property type="molecule type" value="Genomic_DNA"/>
</dbReference>
<name>A0A392RN73_9FABA</name>
<organism evidence="1 2">
    <name type="scientific">Trifolium medium</name>
    <dbReference type="NCBI Taxonomy" id="97028"/>
    <lineage>
        <taxon>Eukaryota</taxon>
        <taxon>Viridiplantae</taxon>
        <taxon>Streptophyta</taxon>
        <taxon>Embryophyta</taxon>
        <taxon>Tracheophyta</taxon>
        <taxon>Spermatophyta</taxon>
        <taxon>Magnoliopsida</taxon>
        <taxon>eudicotyledons</taxon>
        <taxon>Gunneridae</taxon>
        <taxon>Pentapetalae</taxon>
        <taxon>rosids</taxon>
        <taxon>fabids</taxon>
        <taxon>Fabales</taxon>
        <taxon>Fabaceae</taxon>
        <taxon>Papilionoideae</taxon>
        <taxon>50 kb inversion clade</taxon>
        <taxon>NPAAA clade</taxon>
        <taxon>Hologalegina</taxon>
        <taxon>IRL clade</taxon>
        <taxon>Trifolieae</taxon>
        <taxon>Trifolium</taxon>
    </lineage>
</organism>
<keyword evidence="2" id="KW-1185">Reference proteome</keyword>
<reference evidence="1 2" key="1">
    <citation type="journal article" date="2018" name="Front. Plant Sci.">
        <title>Red Clover (Trifolium pratense) and Zigzag Clover (T. medium) - A Picture of Genomic Similarities and Differences.</title>
        <authorList>
            <person name="Dluhosova J."/>
            <person name="Istvanek J."/>
            <person name="Nedelnik J."/>
            <person name="Repkova J."/>
        </authorList>
    </citation>
    <scope>NUCLEOTIDE SEQUENCE [LARGE SCALE GENOMIC DNA]</scope>
    <source>
        <strain evidence="2">cv. 10/8</strain>
        <tissue evidence="1">Leaf</tissue>
    </source>
</reference>
<dbReference type="AlphaFoldDB" id="A0A392RN73"/>
<comment type="caution">
    <text evidence="1">The sequence shown here is derived from an EMBL/GenBank/DDBJ whole genome shotgun (WGS) entry which is preliminary data.</text>
</comment>
<proteinExistence type="predicted"/>
<protein>
    <submittedName>
        <fullName evidence="1">Uncharacterized protein</fullName>
    </submittedName>
</protein>
<dbReference type="Proteomes" id="UP000265520">
    <property type="component" value="Unassembled WGS sequence"/>
</dbReference>